<evidence type="ECO:0000313" key="10">
    <source>
        <dbReference type="EMBL" id="GAA0572124.1"/>
    </source>
</evidence>
<keyword evidence="4" id="KW-0808">Transferase</keyword>
<dbReference type="PIRSF" id="PIRSF000456">
    <property type="entry name" value="UDP-GlcNAc_acltr"/>
    <property type="match status" value="1"/>
</dbReference>
<dbReference type="PANTHER" id="PTHR43480">
    <property type="entry name" value="ACYL-[ACYL-CARRIER-PROTEIN]--UDP-N-ACETYLGLUCOSAMINE O-ACYLTRANSFERASE"/>
    <property type="match status" value="1"/>
</dbReference>
<dbReference type="InterPro" id="IPR011004">
    <property type="entry name" value="Trimer_LpxA-like_sf"/>
</dbReference>
<keyword evidence="1" id="KW-0963">Cytoplasm</keyword>
<dbReference type="RefSeq" id="WP_166934305.1">
    <property type="nucleotide sequence ID" value="NZ_BAAADD010000005.1"/>
</dbReference>
<proteinExistence type="predicted"/>
<keyword evidence="2" id="KW-0444">Lipid biosynthesis</keyword>
<evidence type="ECO:0000256" key="4">
    <source>
        <dbReference type="ARBA" id="ARBA00022679"/>
    </source>
</evidence>
<dbReference type="InterPro" id="IPR010137">
    <property type="entry name" value="Lipid_A_LpxA"/>
</dbReference>
<organism evidence="10 11">
    <name type="scientific">Rhizomicrobium electricum</name>
    <dbReference type="NCBI Taxonomy" id="480070"/>
    <lineage>
        <taxon>Bacteria</taxon>
        <taxon>Pseudomonadati</taxon>
        <taxon>Pseudomonadota</taxon>
        <taxon>Alphaproteobacteria</taxon>
        <taxon>Micropepsales</taxon>
        <taxon>Micropepsaceae</taxon>
        <taxon>Rhizomicrobium</taxon>
    </lineage>
</organism>
<dbReference type="NCBIfam" id="TIGR01852">
    <property type="entry name" value="lipid_A_lpxA"/>
    <property type="match status" value="1"/>
</dbReference>
<evidence type="ECO:0000256" key="1">
    <source>
        <dbReference type="ARBA" id="ARBA00022490"/>
    </source>
</evidence>
<dbReference type="CDD" id="cd03351">
    <property type="entry name" value="LbH_UDP-GlcNAc_AT"/>
    <property type="match status" value="1"/>
</dbReference>
<dbReference type="EMBL" id="BAAADD010000005">
    <property type="protein sequence ID" value="GAA0572124.1"/>
    <property type="molecule type" value="Genomic_DNA"/>
</dbReference>
<dbReference type="SUPFAM" id="SSF51161">
    <property type="entry name" value="Trimeric LpxA-like enzymes"/>
    <property type="match status" value="1"/>
</dbReference>
<gene>
    <name evidence="10" type="primary">lpxA</name>
    <name evidence="10" type="ORF">GCM10008942_21040</name>
</gene>
<keyword evidence="7" id="KW-0012">Acyltransferase</keyword>
<keyword evidence="3" id="KW-0441">Lipid A biosynthesis</keyword>
<dbReference type="Gene3D" id="2.160.10.10">
    <property type="entry name" value="Hexapeptide repeat proteins"/>
    <property type="match status" value="1"/>
</dbReference>
<dbReference type="NCBIfam" id="NF003657">
    <property type="entry name" value="PRK05289.1"/>
    <property type="match status" value="1"/>
</dbReference>
<dbReference type="Proteomes" id="UP001499951">
    <property type="component" value="Unassembled WGS sequence"/>
</dbReference>
<evidence type="ECO:0000256" key="2">
    <source>
        <dbReference type="ARBA" id="ARBA00022516"/>
    </source>
</evidence>
<keyword evidence="11" id="KW-1185">Reference proteome</keyword>
<dbReference type="InterPro" id="IPR001451">
    <property type="entry name" value="Hexapep"/>
</dbReference>
<evidence type="ECO:0000256" key="6">
    <source>
        <dbReference type="ARBA" id="ARBA00023098"/>
    </source>
</evidence>
<dbReference type="InterPro" id="IPR037157">
    <property type="entry name" value="Acetyltransf_C_sf"/>
</dbReference>
<dbReference type="PROSITE" id="PS00101">
    <property type="entry name" value="HEXAPEP_TRANSFERASES"/>
    <property type="match status" value="1"/>
</dbReference>
<keyword evidence="5" id="KW-0677">Repeat</keyword>
<dbReference type="InterPro" id="IPR056729">
    <property type="entry name" value="GMPPB_C"/>
</dbReference>
<evidence type="ECO:0000313" key="11">
    <source>
        <dbReference type="Proteomes" id="UP001499951"/>
    </source>
</evidence>
<comment type="caution">
    <text evidence="10">The sequence shown here is derived from an EMBL/GenBank/DDBJ whole genome shotgun (WGS) entry which is preliminary data.</text>
</comment>
<evidence type="ECO:0000256" key="5">
    <source>
        <dbReference type="ARBA" id="ARBA00022737"/>
    </source>
</evidence>
<dbReference type="Pfam" id="PF25087">
    <property type="entry name" value="GMPPB_C"/>
    <property type="match status" value="1"/>
</dbReference>
<sequence length="271" mass="28312">MAVHPTAVVEDGAVLGAGVEIGPYCVVGAGAKLGEGVRLISHVVIEGDVTIGARTVIHPNAVMGGEAQIHHNDAEGTSLVIGEDCEIRECVTLNLGSKKGHKVTRVGSHCYIMAYSHAGHDCIIGNNCTLANGTQLAGHVTLGDNVITGGLCSVQQFGRIGRGAMLGGMAGANLDVIPYGIAFGSHAHHAGLNLIGLKRRGVPRANIHALRHMYQAVLVSEEGTLAERVAKARAEWGSVPEVAEVLDFIVAPEAKRKICPVRRHGVEMDEG</sequence>
<dbReference type="PANTHER" id="PTHR43480:SF1">
    <property type="entry name" value="ACYL-[ACYL-CARRIER-PROTEIN]--UDP-N-ACETYLGLUCOSAMINE O-ACYLTRANSFERASE, MITOCHONDRIAL-RELATED"/>
    <property type="match status" value="1"/>
</dbReference>
<dbReference type="Gene3D" id="1.20.1180.10">
    <property type="entry name" value="Udp N-acetylglucosamine O-acyltransferase, C-terminal domain"/>
    <property type="match status" value="1"/>
</dbReference>
<reference evidence="11" key="1">
    <citation type="journal article" date="2019" name="Int. J. Syst. Evol. Microbiol.">
        <title>The Global Catalogue of Microorganisms (GCM) 10K type strain sequencing project: providing services to taxonomists for standard genome sequencing and annotation.</title>
        <authorList>
            <consortium name="The Broad Institute Genomics Platform"/>
            <consortium name="The Broad Institute Genome Sequencing Center for Infectious Disease"/>
            <person name="Wu L."/>
            <person name="Ma J."/>
        </authorList>
    </citation>
    <scope>NUCLEOTIDE SEQUENCE [LARGE SCALE GENOMIC DNA]</scope>
    <source>
        <strain evidence="11">JCM 15089</strain>
    </source>
</reference>
<feature type="domain" description="Mannose-1-phosphate guanyltransferase C-terminal" evidence="9">
    <location>
        <begin position="5"/>
        <end position="94"/>
    </location>
</feature>
<accession>A0ABP3PPE8</accession>
<evidence type="ECO:0000256" key="7">
    <source>
        <dbReference type="ARBA" id="ARBA00023315"/>
    </source>
</evidence>
<evidence type="ECO:0000256" key="3">
    <source>
        <dbReference type="ARBA" id="ARBA00022556"/>
    </source>
</evidence>
<evidence type="ECO:0000259" key="9">
    <source>
        <dbReference type="Pfam" id="PF25087"/>
    </source>
</evidence>
<evidence type="ECO:0000259" key="8">
    <source>
        <dbReference type="Pfam" id="PF13720"/>
    </source>
</evidence>
<dbReference type="InterPro" id="IPR018357">
    <property type="entry name" value="Hexapep_transf_CS"/>
</dbReference>
<keyword evidence="6" id="KW-0443">Lipid metabolism</keyword>
<dbReference type="Pfam" id="PF13720">
    <property type="entry name" value="Acetyltransf_11"/>
    <property type="match status" value="1"/>
</dbReference>
<dbReference type="Pfam" id="PF00132">
    <property type="entry name" value="Hexapep"/>
    <property type="match status" value="1"/>
</dbReference>
<dbReference type="InterPro" id="IPR029098">
    <property type="entry name" value="Acetyltransf_C"/>
</dbReference>
<feature type="domain" description="UDP N-acetylglucosamine O-acyltransferase C-terminal" evidence="8">
    <location>
        <begin position="175"/>
        <end position="259"/>
    </location>
</feature>
<protein>
    <submittedName>
        <fullName evidence="10">Acyl-ACP--UDP-N-acetylglucosamine O-acyltransferase</fullName>
    </submittedName>
</protein>
<name>A0ABP3PPE8_9PROT</name>